<accession>A0A397UBV1</accession>
<dbReference type="EMBL" id="QKWP01001788">
    <property type="protein sequence ID" value="RIB06588.1"/>
    <property type="molecule type" value="Genomic_DNA"/>
</dbReference>
<reference evidence="1 2" key="1">
    <citation type="submission" date="2018-06" db="EMBL/GenBank/DDBJ databases">
        <title>Comparative genomics reveals the genomic features of Rhizophagus irregularis, R. cerebriforme, R. diaphanum and Gigaspora rosea, and their symbiotic lifestyle signature.</title>
        <authorList>
            <person name="Morin E."/>
            <person name="San Clemente H."/>
            <person name="Chen E.C.H."/>
            <person name="De La Providencia I."/>
            <person name="Hainaut M."/>
            <person name="Kuo A."/>
            <person name="Kohler A."/>
            <person name="Murat C."/>
            <person name="Tang N."/>
            <person name="Roy S."/>
            <person name="Loubradou J."/>
            <person name="Henrissat B."/>
            <person name="Grigoriev I.V."/>
            <person name="Corradi N."/>
            <person name="Roux C."/>
            <person name="Martin F.M."/>
        </authorList>
    </citation>
    <scope>NUCLEOTIDE SEQUENCE [LARGE SCALE GENOMIC DNA]</scope>
    <source>
        <strain evidence="1 2">DAOM 194757</strain>
    </source>
</reference>
<dbReference type="AlphaFoldDB" id="A0A397UBV1"/>
<dbReference type="STRING" id="44941.A0A397UBV1"/>
<sequence length="153" mass="17602">MRQMASGIHARESENAMRDLLKSAVHVVAMDAFANESTLAFLRQYRGENIRVFDNKYQPRKSETVKILYDLNKGSEAIRKGLEMLKEDGSCVLSRVYFSQMDGKQRQDDFADINATWSGLDCVIYTSTVESVKHILRFLKNQIVTLFVQNFRP</sequence>
<name>A0A397UBV1_9GLOM</name>
<evidence type="ECO:0000313" key="2">
    <source>
        <dbReference type="Proteomes" id="UP000266673"/>
    </source>
</evidence>
<keyword evidence="2" id="KW-1185">Reference proteome</keyword>
<evidence type="ECO:0000313" key="1">
    <source>
        <dbReference type="EMBL" id="RIB06588.1"/>
    </source>
</evidence>
<gene>
    <name evidence="1" type="ORF">C2G38_499275</name>
</gene>
<dbReference type="Proteomes" id="UP000266673">
    <property type="component" value="Unassembled WGS sequence"/>
</dbReference>
<organism evidence="1 2">
    <name type="scientific">Gigaspora rosea</name>
    <dbReference type="NCBI Taxonomy" id="44941"/>
    <lineage>
        <taxon>Eukaryota</taxon>
        <taxon>Fungi</taxon>
        <taxon>Fungi incertae sedis</taxon>
        <taxon>Mucoromycota</taxon>
        <taxon>Glomeromycotina</taxon>
        <taxon>Glomeromycetes</taxon>
        <taxon>Diversisporales</taxon>
        <taxon>Gigasporaceae</taxon>
        <taxon>Gigaspora</taxon>
    </lineage>
</organism>
<comment type="caution">
    <text evidence="1">The sequence shown here is derived from an EMBL/GenBank/DDBJ whole genome shotgun (WGS) entry which is preliminary data.</text>
</comment>
<protein>
    <submittedName>
        <fullName evidence="1">Uncharacterized protein</fullName>
    </submittedName>
</protein>
<dbReference type="OrthoDB" id="2408649at2759"/>
<proteinExistence type="predicted"/>